<evidence type="ECO:0000256" key="4">
    <source>
        <dbReference type="SAM" id="MobiDB-lite"/>
    </source>
</evidence>
<dbReference type="AlphaFoldDB" id="A0AAV8VMG7"/>
<dbReference type="InterPro" id="IPR004875">
    <property type="entry name" value="DDE_SF_endonuclease_dom"/>
</dbReference>
<evidence type="ECO:0000256" key="1">
    <source>
        <dbReference type="ARBA" id="ARBA00004123"/>
    </source>
</evidence>
<feature type="compositionally biased region" description="Basic and acidic residues" evidence="4">
    <location>
        <begin position="434"/>
        <end position="451"/>
    </location>
</feature>
<keyword evidence="2" id="KW-0238">DNA-binding</keyword>
<dbReference type="InterPro" id="IPR036397">
    <property type="entry name" value="RNaseH_sf"/>
</dbReference>
<evidence type="ECO:0000256" key="3">
    <source>
        <dbReference type="ARBA" id="ARBA00023242"/>
    </source>
</evidence>
<dbReference type="InterPro" id="IPR006600">
    <property type="entry name" value="HTH_CenpB_DNA-bd_dom"/>
</dbReference>
<gene>
    <name evidence="6" type="ORF">NQ315_014336</name>
</gene>
<evidence type="ECO:0000259" key="5">
    <source>
        <dbReference type="PROSITE" id="PS51253"/>
    </source>
</evidence>
<dbReference type="Pfam" id="PF05225">
    <property type="entry name" value="HTH_psq"/>
    <property type="match status" value="1"/>
</dbReference>
<reference evidence="6 7" key="1">
    <citation type="journal article" date="2023" name="Insect Mol. Biol.">
        <title>Genome sequencing provides insights into the evolution of gene families encoding plant cell wall-degrading enzymes in longhorned beetles.</title>
        <authorList>
            <person name="Shin N.R."/>
            <person name="Okamura Y."/>
            <person name="Kirsch R."/>
            <person name="Pauchet Y."/>
        </authorList>
    </citation>
    <scope>NUCLEOTIDE SEQUENCE [LARGE SCALE GENOMIC DNA]</scope>
    <source>
        <strain evidence="6">EAD_L_NR</strain>
    </source>
</reference>
<dbReference type="Proteomes" id="UP001159042">
    <property type="component" value="Unassembled WGS sequence"/>
</dbReference>
<keyword evidence="7" id="KW-1185">Reference proteome</keyword>
<keyword evidence="3" id="KW-0539">Nucleus</keyword>
<dbReference type="PANTHER" id="PTHR19303">
    <property type="entry name" value="TRANSPOSON"/>
    <property type="match status" value="1"/>
</dbReference>
<evidence type="ECO:0000313" key="7">
    <source>
        <dbReference type="Proteomes" id="UP001159042"/>
    </source>
</evidence>
<feature type="region of interest" description="Disordered" evidence="4">
    <location>
        <begin position="427"/>
        <end position="462"/>
    </location>
</feature>
<dbReference type="InterPro" id="IPR007889">
    <property type="entry name" value="HTH_Psq"/>
</dbReference>
<dbReference type="GO" id="GO:0003677">
    <property type="term" value="F:DNA binding"/>
    <property type="evidence" value="ECO:0007669"/>
    <property type="project" value="UniProtKB-KW"/>
</dbReference>
<dbReference type="GO" id="GO:0005634">
    <property type="term" value="C:nucleus"/>
    <property type="evidence" value="ECO:0007669"/>
    <property type="project" value="UniProtKB-SubCell"/>
</dbReference>
<name>A0AAV8VMG7_9CUCU</name>
<proteinExistence type="predicted"/>
<organism evidence="6 7">
    <name type="scientific">Exocentrus adspersus</name>
    <dbReference type="NCBI Taxonomy" id="1586481"/>
    <lineage>
        <taxon>Eukaryota</taxon>
        <taxon>Metazoa</taxon>
        <taxon>Ecdysozoa</taxon>
        <taxon>Arthropoda</taxon>
        <taxon>Hexapoda</taxon>
        <taxon>Insecta</taxon>
        <taxon>Pterygota</taxon>
        <taxon>Neoptera</taxon>
        <taxon>Endopterygota</taxon>
        <taxon>Coleoptera</taxon>
        <taxon>Polyphaga</taxon>
        <taxon>Cucujiformia</taxon>
        <taxon>Chrysomeloidea</taxon>
        <taxon>Cerambycidae</taxon>
        <taxon>Lamiinae</taxon>
        <taxon>Acanthocinini</taxon>
        <taxon>Exocentrus</taxon>
    </lineage>
</organism>
<dbReference type="SUPFAM" id="SSF46689">
    <property type="entry name" value="Homeodomain-like"/>
    <property type="match status" value="1"/>
</dbReference>
<evidence type="ECO:0000313" key="6">
    <source>
        <dbReference type="EMBL" id="KAJ8915081.1"/>
    </source>
</evidence>
<sequence>MVDVIQGHREMVLMMPRKYKKKLGAYGKRNYNPQYLERALNAVRQKKYSMRRASEFYGVPYTTLNHHFHNRHPLQYGGQPVLDRECENLLLNALQTCAEWGFPLKPINIREIVQQFLNKRGITERRFQDNLPGEGWFNGFMARHPELTIKMAENTKRVRAAVTYESIEEYFRNLRDAMKDVPPQNCVNYDETNFVDNPGAAKVVMKKGSKHAYRTLDTSKTSITVMFAIAGNGARLPPYVVYRAKHIYEGWTEGGLEGAIYNRSIRGWFDSELFEDWFRRVAIPYFRKLEGPKLLIGDNLKSHLTIDVIQECEKNDIKFVLLPPNSTHMLQPLDVAYFRPLKGAWRKTLEEWKLKNKGVIPKTVFPTLLKKAVESLGDREGDNARAGFKACGIVPFNPEVVLKKIKTVDNASESSMTQVLVEHLHQLKTGPNEAPKRGKNADFNQGKENKRPKGRKRQISISDEDEEFIDLEALETEQENLEINEDDYEIGNCSTDQESEISRQPDTLILGDFVITKYSTNKNHRFYISKILEISETEMVVSTLRKNPSTKSVFFTFPNVVDESVINKTQIVRKVNSTQIKRGRHFFNLKEEEELTLQ</sequence>
<dbReference type="InterPro" id="IPR050863">
    <property type="entry name" value="CenT-Element_Derived"/>
</dbReference>
<dbReference type="InterPro" id="IPR009057">
    <property type="entry name" value="Homeodomain-like_sf"/>
</dbReference>
<comment type="caution">
    <text evidence="6">The sequence shown here is derived from an EMBL/GenBank/DDBJ whole genome shotgun (WGS) entry which is preliminary data.</text>
</comment>
<comment type="subcellular location">
    <subcellularLocation>
        <location evidence="1">Nucleus</location>
    </subcellularLocation>
</comment>
<feature type="domain" description="HTH CENPB-type" evidence="5">
    <location>
        <begin position="74"/>
        <end position="150"/>
    </location>
</feature>
<evidence type="ECO:0000256" key="2">
    <source>
        <dbReference type="ARBA" id="ARBA00023125"/>
    </source>
</evidence>
<protein>
    <recommendedName>
        <fullName evidence="5">HTH CENPB-type domain-containing protein</fullName>
    </recommendedName>
</protein>
<dbReference type="Gene3D" id="1.10.10.60">
    <property type="entry name" value="Homeodomain-like"/>
    <property type="match status" value="1"/>
</dbReference>
<dbReference type="Pfam" id="PF03184">
    <property type="entry name" value="DDE_1"/>
    <property type="match status" value="1"/>
</dbReference>
<dbReference type="PANTHER" id="PTHR19303:SF74">
    <property type="entry name" value="POGO TRANSPOSABLE ELEMENT WITH KRAB DOMAIN"/>
    <property type="match status" value="1"/>
</dbReference>
<dbReference type="PROSITE" id="PS51253">
    <property type="entry name" value="HTH_CENPB"/>
    <property type="match status" value="1"/>
</dbReference>
<dbReference type="EMBL" id="JANEYG010000058">
    <property type="protein sequence ID" value="KAJ8915081.1"/>
    <property type="molecule type" value="Genomic_DNA"/>
</dbReference>
<accession>A0AAV8VMG7</accession>
<dbReference type="Gene3D" id="3.30.420.10">
    <property type="entry name" value="Ribonuclease H-like superfamily/Ribonuclease H"/>
    <property type="match status" value="1"/>
</dbReference>